<dbReference type="Proteomes" id="UP000093902">
    <property type="component" value="Unassembled WGS sequence"/>
</dbReference>
<dbReference type="Gene3D" id="3.10.450.50">
    <property type="match status" value="1"/>
</dbReference>
<comment type="caution">
    <text evidence="2">The sequence shown here is derived from an EMBL/GenBank/DDBJ whole genome shotgun (WGS) entry which is preliminary data.</text>
</comment>
<name>A0A1A0RJ42_MYCPR</name>
<dbReference type="EMBL" id="LZSO01000008">
    <property type="protein sequence ID" value="OBB33714.1"/>
    <property type="molecule type" value="Genomic_DNA"/>
</dbReference>
<evidence type="ECO:0000313" key="2">
    <source>
        <dbReference type="EMBL" id="OBB33714.1"/>
    </source>
</evidence>
<accession>A0A1A0RJ42</accession>
<dbReference type="RefSeq" id="WP_064929610.1">
    <property type="nucleotide sequence ID" value="NZ_LZSO01000008.1"/>
</dbReference>
<dbReference type="InterPro" id="IPR032710">
    <property type="entry name" value="NTF2-like_dom_sf"/>
</dbReference>
<evidence type="ECO:0000259" key="1">
    <source>
        <dbReference type="Pfam" id="PF13577"/>
    </source>
</evidence>
<dbReference type="AlphaFoldDB" id="A0A1A0RJ42"/>
<organism evidence="2 3">
    <name type="scientific">Mycolicibacterium peregrinum</name>
    <name type="common">Mycobacterium peregrinum</name>
    <dbReference type="NCBI Taxonomy" id="43304"/>
    <lineage>
        <taxon>Bacteria</taxon>
        <taxon>Bacillati</taxon>
        <taxon>Actinomycetota</taxon>
        <taxon>Actinomycetes</taxon>
        <taxon>Mycobacteriales</taxon>
        <taxon>Mycobacteriaceae</taxon>
        <taxon>Mycolicibacterium</taxon>
    </lineage>
</organism>
<dbReference type="SUPFAM" id="SSF54427">
    <property type="entry name" value="NTF2-like"/>
    <property type="match status" value="1"/>
</dbReference>
<dbReference type="OrthoDB" id="3868919at2"/>
<reference evidence="3" key="1">
    <citation type="submission" date="2016-06" db="EMBL/GenBank/DDBJ databases">
        <authorList>
            <person name="Sutton G."/>
            <person name="Brinkac L."/>
            <person name="Sanka R."/>
            <person name="Adams M."/>
            <person name="Lau E."/>
            <person name="Mehaffy C."/>
            <person name="Tameris M."/>
            <person name="Hatherill M."/>
            <person name="Hanekom W."/>
            <person name="Mahomed H."/>
            <person name="Mcshane H."/>
        </authorList>
    </citation>
    <scope>NUCLEOTIDE SEQUENCE [LARGE SCALE GENOMIC DNA]</scope>
    <source>
        <strain evidence="3">852002-51209_SCH5440388</strain>
    </source>
</reference>
<dbReference type="Pfam" id="PF13577">
    <property type="entry name" value="SnoaL_4"/>
    <property type="match status" value="1"/>
</dbReference>
<proteinExistence type="predicted"/>
<sequence>MTYTLEQRIKLIEDRHAITELQYRYINCNDGGWAGPTHHDPRAVADSFTDDGVWEGPLDSVRVQGREAIAELFSQFQVIPFIVHHVMNPLIEVDGDQAKGQFHAIISTTTAEGQAFWTFGRYHTEYRRTADGWRHSKMSFEASAITIYEKGWGVEQFLGQDSVKPQFDTTNR</sequence>
<protein>
    <recommendedName>
        <fullName evidence="1">SnoaL-like domain-containing protein</fullName>
    </recommendedName>
</protein>
<evidence type="ECO:0000313" key="3">
    <source>
        <dbReference type="Proteomes" id="UP000093902"/>
    </source>
</evidence>
<feature type="domain" description="SnoaL-like" evidence="1">
    <location>
        <begin position="12"/>
        <end position="138"/>
    </location>
</feature>
<dbReference type="InterPro" id="IPR037401">
    <property type="entry name" value="SnoaL-like"/>
</dbReference>
<gene>
    <name evidence="2" type="ORF">A5792_11495</name>
</gene>